<keyword evidence="1" id="KW-0805">Transcription regulation</keyword>
<gene>
    <name evidence="5" type="ORF">DWG14_06033</name>
</gene>
<dbReference type="RefSeq" id="WP_246091192.1">
    <property type="nucleotide sequence ID" value="NZ_CP032427.1"/>
</dbReference>
<dbReference type="GO" id="GO:0003677">
    <property type="term" value="F:DNA binding"/>
    <property type="evidence" value="ECO:0007669"/>
    <property type="project" value="UniProtKB-KW"/>
</dbReference>
<evidence type="ECO:0000256" key="3">
    <source>
        <dbReference type="ARBA" id="ARBA00023163"/>
    </source>
</evidence>
<name>A0AAI8L5B1_9ACTN</name>
<dbReference type="EMBL" id="CP032427">
    <property type="protein sequence ID" value="AYC41742.1"/>
    <property type="molecule type" value="Genomic_DNA"/>
</dbReference>
<reference evidence="5 6" key="1">
    <citation type="submission" date="2018-09" db="EMBL/GenBank/DDBJ databases">
        <title>Production of Trimethoprim by Streptomyces sp. 3E-1.</title>
        <authorList>
            <person name="Kang H.J."/>
            <person name="Kim S.B."/>
        </authorList>
    </citation>
    <scope>NUCLEOTIDE SEQUENCE [LARGE SCALE GENOMIC DNA]</scope>
    <source>
        <strain evidence="5 6">3E-1</strain>
    </source>
</reference>
<dbReference type="GeneID" id="91284872"/>
<evidence type="ECO:0000313" key="6">
    <source>
        <dbReference type="Proteomes" id="UP000265765"/>
    </source>
</evidence>
<dbReference type="Gene3D" id="1.10.10.10">
    <property type="entry name" value="Winged helix-like DNA-binding domain superfamily/Winged helix DNA-binding domain"/>
    <property type="match status" value="1"/>
</dbReference>
<dbReference type="AlphaFoldDB" id="A0AAI8L5B1"/>
<dbReference type="InterPro" id="IPR000792">
    <property type="entry name" value="Tscrpt_reg_LuxR_C"/>
</dbReference>
<dbReference type="PROSITE" id="PS50043">
    <property type="entry name" value="HTH_LUXR_2"/>
    <property type="match status" value="1"/>
</dbReference>
<dbReference type="PANTHER" id="PTHR44688:SF16">
    <property type="entry name" value="DNA-BINDING TRANSCRIPTIONAL ACTIVATOR DEVR_DOSR"/>
    <property type="match status" value="1"/>
</dbReference>
<dbReference type="SUPFAM" id="SSF46894">
    <property type="entry name" value="C-terminal effector domain of the bipartite response regulators"/>
    <property type="match status" value="1"/>
</dbReference>
<dbReference type="SMART" id="SM00421">
    <property type="entry name" value="HTH_LUXR"/>
    <property type="match status" value="1"/>
</dbReference>
<protein>
    <submittedName>
        <fullName evidence="5">Light-activated DNA-binding protein EL222</fullName>
    </submittedName>
</protein>
<evidence type="ECO:0000256" key="1">
    <source>
        <dbReference type="ARBA" id="ARBA00023015"/>
    </source>
</evidence>
<dbReference type="PRINTS" id="PR00038">
    <property type="entry name" value="HTHLUXR"/>
</dbReference>
<evidence type="ECO:0000256" key="2">
    <source>
        <dbReference type="ARBA" id="ARBA00023125"/>
    </source>
</evidence>
<keyword evidence="3" id="KW-0804">Transcription</keyword>
<dbReference type="Proteomes" id="UP000265765">
    <property type="component" value="Chromosome"/>
</dbReference>
<evidence type="ECO:0000313" key="5">
    <source>
        <dbReference type="EMBL" id="AYC41742.1"/>
    </source>
</evidence>
<dbReference type="Pfam" id="PF00196">
    <property type="entry name" value="GerE"/>
    <property type="match status" value="1"/>
</dbReference>
<dbReference type="InterPro" id="IPR036388">
    <property type="entry name" value="WH-like_DNA-bd_sf"/>
</dbReference>
<sequence length="80" mass="8864">MTADLSTMPAAHRSTEAVSSLSPRETQVLAYIAAGYTHHQTSKRLNISQSSVETYLQRIRFKLDVPTRAHLIRAAVELGL</sequence>
<keyword evidence="2 5" id="KW-0238">DNA-binding</keyword>
<dbReference type="InterPro" id="IPR016032">
    <property type="entry name" value="Sig_transdc_resp-reg_C-effctor"/>
</dbReference>
<dbReference type="KEGG" id="sge:DWG14_06033"/>
<dbReference type="PANTHER" id="PTHR44688">
    <property type="entry name" value="DNA-BINDING TRANSCRIPTIONAL ACTIVATOR DEVR_DOSR"/>
    <property type="match status" value="1"/>
</dbReference>
<dbReference type="CDD" id="cd06170">
    <property type="entry name" value="LuxR_C_like"/>
    <property type="match status" value="1"/>
</dbReference>
<evidence type="ECO:0000259" key="4">
    <source>
        <dbReference type="PROSITE" id="PS50043"/>
    </source>
</evidence>
<organism evidence="5 6">
    <name type="scientific">Streptomyces griseorubiginosus</name>
    <dbReference type="NCBI Taxonomy" id="67304"/>
    <lineage>
        <taxon>Bacteria</taxon>
        <taxon>Bacillati</taxon>
        <taxon>Actinomycetota</taxon>
        <taxon>Actinomycetes</taxon>
        <taxon>Kitasatosporales</taxon>
        <taxon>Streptomycetaceae</taxon>
        <taxon>Streptomyces</taxon>
    </lineage>
</organism>
<proteinExistence type="predicted"/>
<feature type="domain" description="HTH luxR-type" evidence="4">
    <location>
        <begin position="14"/>
        <end position="79"/>
    </location>
</feature>
<dbReference type="GO" id="GO:0006355">
    <property type="term" value="P:regulation of DNA-templated transcription"/>
    <property type="evidence" value="ECO:0007669"/>
    <property type="project" value="InterPro"/>
</dbReference>
<accession>A0AAI8L5B1</accession>